<dbReference type="AlphaFoldDB" id="A0A086JDA3"/>
<feature type="chain" id="PRO_5001808067" evidence="1">
    <location>
        <begin position="31"/>
        <end position="219"/>
    </location>
</feature>
<feature type="signal peptide" evidence="1">
    <location>
        <begin position="1"/>
        <end position="30"/>
    </location>
</feature>
<accession>A0A086JDA3</accession>
<keyword evidence="1" id="KW-0732">Signal</keyword>
<name>A0A086JDA3_TOXGO</name>
<protein>
    <submittedName>
        <fullName evidence="2">Dense granule protein DG32</fullName>
    </submittedName>
</protein>
<evidence type="ECO:0000313" key="2">
    <source>
        <dbReference type="EMBL" id="KFG30121.1"/>
    </source>
</evidence>
<evidence type="ECO:0000313" key="3">
    <source>
        <dbReference type="Proteomes" id="UP000028828"/>
    </source>
</evidence>
<reference evidence="2 3" key="1">
    <citation type="submission" date="2014-03" db="EMBL/GenBank/DDBJ databases">
        <authorList>
            <person name="Sibley D."/>
            <person name="Venepally P."/>
            <person name="Karamycheva S."/>
            <person name="Hadjithomas M."/>
            <person name="Khan A."/>
            <person name="Brunk B."/>
            <person name="Roos D."/>
            <person name="Caler E."/>
            <person name="Lorenzi H."/>
        </authorList>
    </citation>
    <scope>NUCLEOTIDE SEQUENCE [LARGE SCALE GENOMIC DNA]</scope>
    <source>
        <strain evidence="3">p89</strain>
    </source>
</reference>
<sequence length="219" mass="24153">MAARAGSSGVSRRFLFVLFTVLAGSSFVSADDAFIDNVKKGVGEHIGGTPVDLVLNDLYPLIVKQGLGGVLGKIMYKVKGIMYYRLADGVADVVMSELEFYLFGEKGANQSSFKELRKLYEAYMRKFFAESPEDPVDALTTGVWKGLLQLFTEKLQDAFRGSPKGQKMADLLFDSNLTLVKSWTDAAHLQIMQLSSSSARANALRLLRAKQKKPLARKN</sequence>
<dbReference type="Proteomes" id="UP000028828">
    <property type="component" value="Unassembled WGS sequence"/>
</dbReference>
<dbReference type="OrthoDB" id="330124at2759"/>
<gene>
    <name evidence="2" type="ORF">TGP89_297880</name>
</gene>
<proteinExistence type="predicted"/>
<dbReference type="EMBL" id="AEYI02002097">
    <property type="protein sequence ID" value="KFG30121.1"/>
    <property type="molecule type" value="Genomic_DNA"/>
</dbReference>
<organism evidence="2 3">
    <name type="scientific">Toxoplasma gondii p89</name>
    <dbReference type="NCBI Taxonomy" id="943119"/>
    <lineage>
        <taxon>Eukaryota</taxon>
        <taxon>Sar</taxon>
        <taxon>Alveolata</taxon>
        <taxon>Apicomplexa</taxon>
        <taxon>Conoidasida</taxon>
        <taxon>Coccidia</taxon>
        <taxon>Eucoccidiorida</taxon>
        <taxon>Eimeriorina</taxon>
        <taxon>Sarcocystidae</taxon>
        <taxon>Toxoplasma</taxon>
    </lineage>
</organism>
<dbReference type="VEuPathDB" id="ToxoDB:TGP89_297880"/>
<evidence type="ECO:0000256" key="1">
    <source>
        <dbReference type="SAM" id="SignalP"/>
    </source>
</evidence>
<comment type="caution">
    <text evidence="2">The sequence shown here is derived from an EMBL/GenBank/DDBJ whole genome shotgun (WGS) entry which is preliminary data.</text>
</comment>